<reference evidence="2" key="2">
    <citation type="submission" date="2023-05" db="EMBL/GenBank/DDBJ databases">
        <authorList>
            <person name="Fouks B."/>
        </authorList>
    </citation>
    <scope>NUCLEOTIDE SEQUENCE</scope>
    <source>
        <strain evidence="2">Stay&amp;Tobe</strain>
        <tissue evidence="2">Testes</tissue>
    </source>
</reference>
<evidence type="ECO:0000313" key="3">
    <source>
        <dbReference type="Proteomes" id="UP001233999"/>
    </source>
</evidence>
<gene>
    <name evidence="2" type="ORF">L9F63_004381</name>
</gene>
<dbReference type="EMBL" id="JASPKZ010008365">
    <property type="protein sequence ID" value="KAJ9579998.1"/>
    <property type="molecule type" value="Genomic_DNA"/>
</dbReference>
<reference evidence="2" key="1">
    <citation type="journal article" date="2023" name="IScience">
        <title>Live-bearing cockroach genome reveals convergent evolutionary mechanisms linked to viviparity in insects and beyond.</title>
        <authorList>
            <person name="Fouks B."/>
            <person name="Harrison M.C."/>
            <person name="Mikhailova A.A."/>
            <person name="Marchal E."/>
            <person name="English S."/>
            <person name="Carruthers M."/>
            <person name="Jennings E.C."/>
            <person name="Chiamaka E.L."/>
            <person name="Frigard R.A."/>
            <person name="Pippel M."/>
            <person name="Attardo G.M."/>
            <person name="Benoit J.B."/>
            <person name="Bornberg-Bauer E."/>
            <person name="Tobe S.S."/>
        </authorList>
    </citation>
    <scope>NUCLEOTIDE SEQUENCE</scope>
    <source>
        <strain evidence="2">Stay&amp;Tobe</strain>
    </source>
</reference>
<feature type="domain" description="Immunoglobulin I-set" evidence="1">
    <location>
        <begin position="15"/>
        <end position="48"/>
    </location>
</feature>
<dbReference type="Gene3D" id="2.60.40.10">
    <property type="entry name" value="Immunoglobulins"/>
    <property type="match status" value="1"/>
</dbReference>
<sequence>GKYEPVLLDNAYKVHMKLTIKAVSPSDYGSYKCVSKNSLGDTDGSIKLYLPICTVSTNEKELNYRRTEEFPNSLAGNVSRQGKARDSPLSHISKKFSCVVKINY</sequence>
<dbReference type="InterPro" id="IPR036179">
    <property type="entry name" value="Ig-like_dom_sf"/>
</dbReference>
<name>A0AAD7ZHH7_DIPPU</name>
<accession>A0AAD7ZHH7</accession>
<protein>
    <recommendedName>
        <fullName evidence="1">Immunoglobulin I-set domain-containing protein</fullName>
    </recommendedName>
</protein>
<dbReference type="Pfam" id="PF07679">
    <property type="entry name" value="I-set"/>
    <property type="match status" value="1"/>
</dbReference>
<dbReference type="Proteomes" id="UP001233999">
    <property type="component" value="Unassembled WGS sequence"/>
</dbReference>
<organism evidence="2 3">
    <name type="scientific">Diploptera punctata</name>
    <name type="common">Pacific beetle cockroach</name>
    <dbReference type="NCBI Taxonomy" id="6984"/>
    <lineage>
        <taxon>Eukaryota</taxon>
        <taxon>Metazoa</taxon>
        <taxon>Ecdysozoa</taxon>
        <taxon>Arthropoda</taxon>
        <taxon>Hexapoda</taxon>
        <taxon>Insecta</taxon>
        <taxon>Pterygota</taxon>
        <taxon>Neoptera</taxon>
        <taxon>Polyneoptera</taxon>
        <taxon>Dictyoptera</taxon>
        <taxon>Blattodea</taxon>
        <taxon>Blaberoidea</taxon>
        <taxon>Blaberidae</taxon>
        <taxon>Diplopterinae</taxon>
        <taxon>Diploptera</taxon>
    </lineage>
</organism>
<feature type="non-terminal residue" evidence="2">
    <location>
        <position position="104"/>
    </location>
</feature>
<evidence type="ECO:0000313" key="2">
    <source>
        <dbReference type="EMBL" id="KAJ9579998.1"/>
    </source>
</evidence>
<comment type="caution">
    <text evidence="2">The sequence shown here is derived from an EMBL/GenBank/DDBJ whole genome shotgun (WGS) entry which is preliminary data.</text>
</comment>
<dbReference type="SUPFAM" id="SSF48726">
    <property type="entry name" value="Immunoglobulin"/>
    <property type="match status" value="1"/>
</dbReference>
<keyword evidence="3" id="KW-1185">Reference proteome</keyword>
<evidence type="ECO:0000259" key="1">
    <source>
        <dbReference type="Pfam" id="PF07679"/>
    </source>
</evidence>
<feature type="non-terminal residue" evidence="2">
    <location>
        <position position="1"/>
    </location>
</feature>
<proteinExistence type="predicted"/>
<dbReference type="InterPro" id="IPR013098">
    <property type="entry name" value="Ig_I-set"/>
</dbReference>
<dbReference type="InterPro" id="IPR013783">
    <property type="entry name" value="Ig-like_fold"/>
</dbReference>
<dbReference type="AlphaFoldDB" id="A0AAD7ZHH7"/>